<dbReference type="AlphaFoldDB" id="A0A1D2KER2"/>
<feature type="domain" description="Phospholipase/carboxylesterase/thioesterase" evidence="3">
    <location>
        <begin position="4"/>
        <end position="195"/>
    </location>
</feature>
<dbReference type="SUPFAM" id="SSF53474">
    <property type="entry name" value="alpha/beta-Hydrolases"/>
    <property type="match status" value="1"/>
</dbReference>
<keyword evidence="2 5" id="KW-0378">Hydrolase</keyword>
<dbReference type="GeneID" id="66537453"/>
<dbReference type="PANTHER" id="PTHR10655">
    <property type="entry name" value="LYSOPHOSPHOLIPASE-RELATED"/>
    <property type="match status" value="1"/>
</dbReference>
<name>A0A1D2KER2_BROTH</name>
<dbReference type="Pfam" id="PF02230">
    <property type="entry name" value="Abhydrolase_2"/>
    <property type="match status" value="1"/>
</dbReference>
<dbReference type="PANTHER" id="PTHR10655:SF17">
    <property type="entry name" value="LYSOPHOSPHOLIPASE-LIKE PROTEIN 1"/>
    <property type="match status" value="1"/>
</dbReference>
<dbReference type="RefSeq" id="WP_069120176.1">
    <property type="nucleotide sequence ID" value="NZ_CBCPKC010000004.1"/>
</dbReference>
<dbReference type="Proteomes" id="UP000243591">
    <property type="component" value="Chromosome"/>
</dbReference>
<dbReference type="OrthoDB" id="9796570at2"/>
<evidence type="ECO:0000313" key="5">
    <source>
        <dbReference type="EMBL" id="SPP28601.1"/>
    </source>
</evidence>
<dbReference type="EMBL" id="CP023483">
    <property type="protein sequence ID" value="ATF25914.1"/>
    <property type="molecule type" value="Genomic_DNA"/>
</dbReference>
<dbReference type="STRING" id="2756.BFR44_06265"/>
<accession>A0A1D2KER2</accession>
<reference evidence="5" key="3">
    <citation type="submission" date="2018-04" db="EMBL/GenBank/DDBJ databases">
        <authorList>
            <person name="Go L.Y."/>
            <person name="Mitchell J.A."/>
        </authorList>
    </citation>
    <scope>NUCLEOTIDE SEQUENCE</scope>
    <source>
        <strain evidence="5">BSAS1 3</strain>
    </source>
</reference>
<gene>
    <name evidence="5" type="primary">yodD</name>
    <name evidence="5" type="ORF">BTBSAS_250008</name>
    <name evidence="4" type="ORF">CNY62_05590</name>
</gene>
<dbReference type="KEGG" id="bths:CNY62_05590"/>
<dbReference type="Gene3D" id="3.40.50.1820">
    <property type="entry name" value="alpha/beta hydrolase"/>
    <property type="match status" value="1"/>
</dbReference>
<sequence>MKHIFKQGLEQHPTLVLLHGTGGNEHDLLSIGEIIDPNASLLGIKGNILENGMPRFFKRLAEGLFDEEDLRFRTEELHDFIEEAAQTYGFDKNNVLLLGYSNGANIAGSLLLTYGNIYQGAALLHPMVPMRQASYPSLNQTPIFISAGRNDPICAMPETDELIEILEEAGSTVSSFWHDFGHRLTAEEVAATKQWYQQTFN</sequence>
<evidence type="ECO:0000256" key="2">
    <source>
        <dbReference type="ARBA" id="ARBA00022801"/>
    </source>
</evidence>
<dbReference type="InterPro" id="IPR003140">
    <property type="entry name" value="PLipase/COase/thioEstase"/>
</dbReference>
<dbReference type="GO" id="GO:0016787">
    <property type="term" value="F:hydrolase activity"/>
    <property type="evidence" value="ECO:0007669"/>
    <property type="project" value="UniProtKB-KW"/>
</dbReference>
<dbReference type="InterPro" id="IPR029058">
    <property type="entry name" value="AB_hydrolase_fold"/>
</dbReference>
<dbReference type="Proteomes" id="UP000270190">
    <property type="component" value="Unassembled WGS sequence"/>
</dbReference>
<evidence type="ECO:0000313" key="7">
    <source>
        <dbReference type="Proteomes" id="UP000270190"/>
    </source>
</evidence>
<evidence type="ECO:0000313" key="6">
    <source>
        <dbReference type="Proteomes" id="UP000243591"/>
    </source>
</evidence>
<evidence type="ECO:0000259" key="3">
    <source>
        <dbReference type="Pfam" id="PF02230"/>
    </source>
</evidence>
<comment type="similarity">
    <text evidence="1">Belongs to the AB hydrolase superfamily. AB hydrolase 2 family.</text>
</comment>
<proteinExistence type="inferred from homology"/>
<dbReference type="EC" id="3.1.-.-" evidence="5"/>
<dbReference type="InterPro" id="IPR050565">
    <property type="entry name" value="LYPA1-2/EST-like"/>
</dbReference>
<reference evidence="4 6" key="1">
    <citation type="submission" date="2017-09" db="EMBL/GenBank/DDBJ databases">
        <title>Complete Genome Sequences of Two Strains of the Meat Spoilage Bacterium Brochothrix thermosphacta Isolated from Ground Chicken.</title>
        <authorList>
            <person name="Paoli G.C."/>
            <person name="Wijey C."/>
            <person name="Chen C.-Y."/>
            <person name="Nguyen L."/>
            <person name="Yan X."/>
            <person name="Irwin P.L."/>
        </authorList>
    </citation>
    <scope>NUCLEOTIDE SEQUENCE [LARGE SCALE GENOMIC DNA]</scope>
    <source>
        <strain evidence="4 6">BI</strain>
    </source>
</reference>
<reference evidence="7" key="2">
    <citation type="submission" date="2018-04" db="EMBL/GenBank/DDBJ databases">
        <authorList>
            <person name="Illikoud N."/>
        </authorList>
    </citation>
    <scope>NUCLEOTIDE SEQUENCE [LARGE SCALE GENOMIC DNA]</scope>
</reference>
<keyword evidence="6" id="KW-1185">Reference proteome</keyword>
<evidence type="ECO:0000256" key="1">
    <source>
        <dbReference type="ARBA" id="ARBA00006499"/>
    </source>
</evidence>
<protein>
    <submittedName>
        <fullName evidence="4">Carboxylesterase</fullName>
    </submittedName>
    <submittedName>
        <fullName evidence="5">Putative hydrolase</fullName>
        <ecNumber evidence="5">3.1.-.-</ecNumber>
    </submittedName>
</protein>
<dbReference type="EMBL" id="OUNC01000018">
    <property type="protein sequence ID" value="SPP28601.1"/>
    <property type="molecule type" value="Genomic_DNA"/>
</dbReference>
<organism evidence="4 6">
    <name type="scientific">Brochothrix thermosphacta</name>
    <name type="common">Microbacterium thermosphactum</name>
    <dbReference type="NCBI Taxonomy" id="2756"/>
    <lineage>
        <taxon>Bacteria</taxon>
        <taxon>Bacillati</taxon>
        <taxon>Bacillota</taxon>
        <taxon>Bacilli</taxon>
        <taxon>Bacillales</taxon>
        <taxon>Listeriaceae</taxon>
        <taxon>Brochothrix</taxon>
    </lineage>
</organism>
<evidence type="ECO:0000313" key="4">
    <source>
        <dbReference type="EMBL" id="ATF25914.1"/>
    </source>
</evidence>